<dbReference type="GO" id="GO:0005829">
    <property type="term" value="C:cytosol"/>
    <property type="evidence" value="ECO:0007669"/>
    <property type="project" value="TreeGrafter"/>
</dbReference>
<name>A0A5K7ZTY9_9BACT</name>
<dbReference type="GO" id="GO:0043200">
    <property type="term" value="P:response to amino acid"/>
    <property type="evidence" value="ECO:0007669"/>
    <property type="project" value="TreeGrafter"/>
</dbReference>
<organism evidence="5 6">
    <name type="scientific">Desulfosarcina ovata subsp. sediminis</name>
    <dbReference type="NCBI Taxonomy" id="885957"/>
    <lineage>
        <taxon>Bacteria</taxon>
        <taxon>Pseudomonadati</taxon>
        <taxon>Thermodesulfobacteriota</taxon>
        <taxon>Desulfobacteria</taxon>
        <taxon>Desulfobacterales</taxon>
        <taxon>Desulfosarcinaceae</taxon>
        <taxon>Desulfosarcina</taxon>
    </lineage>
</organism>
<dbReference type="Gene3D" id="3.30.70.920">
    <property type="match status" value="1"/>
</dbReference>
<dbReference type="PANTHER" id="PTHR30154">
    <property type="entry name" value="LEUCINE-RESPONSIVE REGULATORY PROTEIN"/>
    <property type="match status" value="1"/>
</dbReference>
<dbReference type="EMBL" id="AP021876">
    <property type="protein sequence ID" value="BBO83672.1"/>
    <property type="molecule type" value="Genomic_DNA"/>
</dbReference>
<dbReference type="Pfam" id="PF13412">
    <property type="entry name" value="HTH_24"/>
    <property type="match status" value="1"/>
</dbReference>
<dbReference type="Proteomes" id="UP000425960">
    <property type="component" value="Chromosome"/>
</dbReference>
<protein>
    <recommendedName>
        <fullName evidence="4">HTH asnC-type domain-containing protein</fullName>
    </recommendedName>
</protein>
<proteinExistence type="predicted"/>
<dbReference type="InterPro" id="IPR036390">
    <property type="entry name" value="WH_DNA-bd_sf"/>
</dbReference>
<keyword evidence="2" id="KW-0238">DNA-binding</keyword>
<keyword evidence="1" id="KW-0805">Transcription regulation</keyword>
<dbReference type="SUPFAM" id="SSF46785">
    <property type="entry name" value="Winged helix' DNA-binding domain"/>
    <property type="match status" value="1"/>
</dbReference>
<reference evidence="5 6" key="1">
    <citation type="submission" date="2019-11" db="EMBL/GenBank/DDBJ databases">
        <title>Comparative genomics of hydrocarbon-degrading Desulfosarcina strains.</title>
        <authorList>
            <person name="Watanabe M."/>
            <person name="Kojima H."/>
            <person name="Fukui M."/>
        </authorList>
    </citation>
    <scope>NUCLEOTIDE SEQUENCE [LARGE SCALE GENOMIC DNA]</scope>
    <source>
        <strain evidence="5 6">28bB2T</strain>
    </source>
</reference>
<dbReference type="KEGG" id="dov:DSCO28_42380"/>
<dbReference type="GO" id="GO:0006355">
    <property type="term" value="P:regulation of DNA-templated transcription"/>
    <property type="evidence" value="ECO:0007669"/>
    <property type="project" value="UniProtKB-ARBA"/>
</dbReference>
<dbReference type="InterPro" id="IPR036388">
    <property type="entry name" value="WH-like_DNA-bd_sf"/>
</dbReference>
<feature type="domain" description="HTH asnC-type" evidence="4">
    <location>
        <begin position="10"/>
        <end position="77"/>
    </location>
</feature>
<dbReference type="Gene3D" id="1.10.10.10">
    <property type="entry name" value="Winged helix-like DNA-binding domain superfamily/Winged helix DNA-binding domain"/>
    <property type="match status" value="1"/>
</dbReference>
<evidence type="ECO:0000313" key="5">
    <source>
        <dbReference type="EMBL" id="BBO83672.1"/>
    </source>
</evidence>
<dbReference type="PRINTS" id="PR00033">
    <property type="entry name" value="HTHASNC"/>
</dbReference>
<sequence>MKPERAPMKIDDLNISIIRHLQEGRKSYKVIAEDLGVSENTVRSRVSKLEEEGVLEIVGLVDPEAIPRHRMVMVGVKLSTMDLVKKGEAFSRVRGVVSVSVVTGRFDLILLVMLKEGFGLLEFYTEEVSRLDGVQSVETFVVYKSYNLKVPYIY</sequence>
<dbReference type="SMART" id="SM00344">
    <property type="entry name" value="HTH_ASNC"/>
    <property type="match status" value="1"/>
</dbReference>
<dbReference type="RefSeq" id="WP_331460227.1">
    <property type="nucleotide sequence ID" value="NZ_AP021876.1"/>
</dbReference>
<dbReference type="PANTHER" id="PTHR30154:SF34">
    <property type="entry name" value="TRANSCRIPTIONAL REGULATOR AZLB"/>
    <property type="match status" value="1"/>
</dbReference>
<dbReference type="InterPro" id="IPR019888">
    <property type="entry name" value="Tscrpt_reg_AsnC-like"/>
</dbReference>
<dbReference type="PROSITE" id="PS50956">
    <property type="entry name" value="HTH_ASNC_2"/>
    <property type="match status" value="1"/>
</dbReference>
<dbReference type="CDD" id="cd00090">
    <property type="entry name" value="HTH_ARSR"/>
    <property type="match status" value="1"/>
</dbReference>
<dbReference type="Pfam" id="PF01037">
    <property type="entry name" value="AsnC_trans_reg"/>
    <property type="match status" value="1"/>
</dbReference>
<evidence type="ECO:0000256" key="3">
    <source>
        <dbReference type="ARBA" id="ARBA00023163"/>
    </source>
</evidence>
<dbReference type="InterPro" id="IPR019887">
    <property type="entry name" value="Tscrpt_reg_AsnC/Lrp_C"/>
</dbReference>
<dbReference type="InterPro" id="IPR011008">
    <property type="entry name" value="Dimeric_a/b-barrel"/>
</dbReference>
<dbReference type="InterPro" id="IPR000485">
    <property type="entry name" value="AsnC-type_HTH_dom"/>
</dbReference>
<dbReference type="AlphaFoldDB" id="A0A5K7ZTY9"/>
<evidence type="ECO:0000259" key="4">
    <source>
        <dbReference type="PROSITE" id="PS50956"/>
    </source>
</evidence>
<keyword evidence="3" id="KW-0804">Transcription</keyword>
<evidence type="ECO:0000256" key="2">
    <source>
        <dbReference type="ARBA" id="ARBA00023125"/>
    </source>
</evidence>
<accession>A0A5K7ZTY9</accession>
<dbReference type="InterPro" id="IPR011991">
    <property type="entry name" value="ArsR-like_HTH"/>
</dbReference>
<dbReference type="SUPFAM" id="SSF54909">
    <property type="entry name" value="Dimeric alpha+beta barrel"/>
    <property type="match status" value="1"/>
</dbReference>
<dbReference type="GO" id="GO:0043565">
    <property type="term" value="F:sequence-specific DNA binding"/>
    <property type="evidence" value="ECO:0007669"/>
    <property type="project" value="InterPro"/>
</dbReference>
<gene>
    <name evidence="5" type="ORF">DSCO28_42380</name>
</gene>
<evidence type="ECO:0000256" key="1">
    <source>
        <dbReference type="ARBA" id="ARBA00023015"/>
    </source>
</evidence>
<evidence type="ECO:0000313" key="6">
    <source>
        <dbReference type="Proteomes" id="UP000425960"/>
    </source>
</evidence>